<dbReference type="Proteomes" id="UP000245166">
    <property type="component" value="Unassembled WGS sequence"/>
</dbReference>
<proteinExistence type="predicted"/>
<keyword evidence="2" id="KW-0472">Membrane</keyword>
<feature type="region of interest" description="Disordered" evidence="1">
    <location>
        <begin position="53"/>
        <end position="93"/>
    </location>
</feature>
<dbReference type="InterPro" id="IPR025403">
    <property type="entry name" value="TgpA-like_C"/>
</dbReference>
<evidence type="ECO:0000313" key="4">
    <source>
        <dbReference type="EMBL" id="PWD50280.1"/>
    </source>
</evidence>
<evidence type="ECO:0000259" key="3">
    <source>
        <dbReference type="Pfam" id="PF13559"/>
    </source>
</evidence>
<feature type="compositionally biased region" description="Basic and acidic residues" evidence="1">
    <location>
        <begin position="1"/>
        <end position="16"/>
    </location>
</feature>
<evidence type="ECO:0000313" key="5">
    <source>
        <dbReference type="Proteomes" id="UP000245166"/>
    </source>
</evidence>
<comment type="caution">
    <text evidence="4">The sequence shown here is derived from an EMBL/GenBank/DDBJ whole genome shotgun (WGS) entry which is preliminary data.</text>
</comment>
<accession>A0A2U1ZTK8</accession>
<feature type="transmembrane region" description="Helical" evidence="2">
    <location>
        <begin position="29"/>
        <end position="49"/>
    </location>
</feature>
<dbReference type="Pfam" id="PF13559">
    <property type="entry name" value="DUF4129"/>
    <property type="match status" value="1"/>
</dbReference>
<reference evidence="4 5" key="1">
    <citation type="submission" date="2018-03" db="EMBL/GenBank/DDBJ databases">
        <title>Genome assembly of novel Miniimonas species PCH200.</title>
        <authorList>
            <person name="Thakur V."/>
            <person name="Kumar V."/>
            <person name="Singh D."/>
        </authorList>
    </citation>
    <scope>NUCLEOTIDE SEQUENCE [LARGE SCALE GENOMIC DNA]</scope>
    <source>
        <strain evidence="4 5">PCH200</strain>
    </source>
</reference>
<dbReference type="EMBL" id="PYHR01000002">
    <property type="protein sequence ID" value="PWD50280.1"/>
    <property type="molecule type" value="Genomic_DNA"/>
</dbReference>
<sequence>MAGREARRTAADRGADRGALGPGRAPSRAFLPGALAGGVLLLAVLGAGLRGTWDADPPPADTPPPGTPPSPDLTPPESATLEPAEPIEPVEPVTSTAPEWVTDALTALAVAFVVVLVILGVRWLWAYLAARRTTRLEAADPGATSLAEDTEVIEPPDLAPALERAGRALRTGEAPGDAIVAAWVALEETAAASGAARSPSDTPTEFTTALLDRTAADPDAVARLRETYRAARFGSHRPTDADVAAAADALDRIEATWEGR</sequence>
<feature type="domain" description="Protein-glutamine gamma-glutamyltransferase-like C-terminal" evidence="3">
    <location>
        <begin position="182"/>
        <end position="251"/>
    </location>
</feature>
<feature type="region of interest" description="Disordered" evidence="1">
    <location>
        <begin position="1"/>
        <end position="26"/>
    </location>
</feature>
<name>A0A2U1ZTK8_9MICO</name>
<evidence type="ECO:0000256" key="1">
    <source>
        <dbReference type="SAM" id="MobiDB-lite"/>
    </source>
</evidence>
<keyword evidence="2" id="KW-1133">Transmembrane helix</keyword>
<dbReference type="RefSeq" id="WP_109228663.1">
    <property type="nucleotide sequence ID" value="NZ_PYHR01000002.1"/>
</dbReference>
<feature type="transmembrane region" description="Helical" evidence="2">
    <location>
        <begin position="104"/>
        <end position="125"/>
    </location>
</feature>
<keyword evidence="2" id="KW-0812">Transmembrane</keyword>
<dbReference type="OrthoDB" id="5198230at2"/>
<gene>
    <name evidence="4" type="ORF">C8046_05990</name>
</gene>
<organism evidence="4 5">
    <name type="scientific">Serinibacter arcticus</name>
    <dbReference type="NCBI Taxonomy" id="1655435"/>
    <lineage>
        <taxon>Bacteria</taxon>
        <taxon>Bacillati</taxon>
        <taxon>Actinomycetota</taxon>
        <taxon>Actinomycetes</taxon>
        <taxon>Micrococcales</taxon>
        <taxon>Beutenbergiaceae</taxon>
        <taxon>Serinibacter</taxon>
    </lineage>
</organism>
<feature type="compositionally biased region" description="Pro residues" evidence="1">
    <location>
        <begin position="56"/>
        <end position="74"/>
    </location>
</feature>
<protein>
    <recommendedName>
        <fullName evidence="3">Protein-glutamine gamma-glutamyltransferase-like C-terminal domain-containing protein</fullName>
    </recommendedName>
</protein>
<dbReference type="AlphaFoldDB" id="A0A2U1ZTK8"/>
<keyword evidence="5" id="KW-1185">Reference proteome</keyword>
<evidence type="ECO:0000256" key="2">
    <source>
        <dbReference type="SAM" id="Phobius"/>
    </source>
</evidence>